<evidence type="ECO:0000256" key="5">
    <source>
        <dbReference type="SAM" id="MobiDB-lite"/>
    </source>
</evidence>
<dbReference type="PANTHER" id="PTHR34820">
    <property type="entry name" value="INNER MEMBRANE PROTEIN YEBZ"/>
    <property type="match status" value="1"/>
</dbReference>
<comment type="caution">
    <text evidence="9">The sequence shown here is derived from an EMBL/GenBank/DDBJ whole genome shotgun (WGS) entry which is preliminary data.</text>
</comment>
<comment type="subcellular location">
    <subcellularLocation>
        <location evidence="1">Cell envelope</location>
    </subcellularLocation>
</comment>
<name>A0ABT9UEI0_9MICC</name>
<dbReference type="SUPFAM" id="SSF81296">
    <property type="entry name" value="E set domains"/>
    <property type="match status" value="1"/>
</dbReference>
<keyword evidence="6" id="KW-0472">Membrane</keyword>
<evidence type="ECO:0000256" key="2">
    <source>
        <dbReference type="ARBA" id="ARBA00022723"/>
    </source>
</evidence>
<sequence length="187" mass="19093">MKTTSPRTTLARKVRLLLPLATAAILLVFSAPAQAHDALESSNPANGSTVSAMPAKVELTFDHTPIAINSIVRVEDAAGTDQADGPVQIVDNQVSQPVKPGAPQGKYTVVWRVVSSDGHPIEGTFTFTAGGPNSAPPPTQAANPAAASSGVPGPVVVAGTVGAVVVIGLVVAGLLIRRRLRDPEDEA</sequence>
<keyword evidence="2" id="KW-0479">Metal-binding</keyword>
<feature type="chain" id="PRO_5046273468" evidence="7">
    <location>
        <begin position="36"/>
        <end position="187"/>
    </location>
</feature>
<keyword evidence="10" id="KW-1185">Reference proteome</keyword>
<feature type="compositionally biased region" description="Low complexity" evidence="5">
    <location>
        <begin position="140"/>
        <end position="149"/>
    </location>
</feature>
<keyword evidence="4" id="KW-0186">Copper</keyword>
<feature type="signal peptide" evidence="7">
    <location>
        <begin position="1"/>
        <end position="35"/>
    </location>
</feature>
<dbReference type="EMBL" id="JAUSSY010000004">
    <property type="protein sequence ID" value="MDQ0118051.1"/>
    <property type="molecule type" value="Genomic_DNA"/>
</dbReference>
<dbReference type="InterPro" id="IPR032694">
    <property type="entry name" value="CopC/D"/>
</dbReference>
<dbReference type="Proteomes" id="UP001226389">
    <property type="component" value="Unassembled WGS sequence"/>
</dbReference>
<accession>A0ABT9UEI0</accession>
<protein>
    <submittedName>
        <fullName evidence="9">Methionine-rich copper-binding protein CopC</fullName>
    </submittedName>
</protein>
<evidence type="ECO:0000256" key="4">
    <source>
        <dbReference type="ARBA" id="ARBA00023008"/>
    </source>
</evidence>
<evidence type="ECO:0000259" key="8">
    <source>
        <dbReference type="Pfam" id="PF04234"/>
    </source>
</evidence>
<proteinExistence type="predicted"/>
<feature type="region of interest" description="Disordered" evidence="5">
    <location>
        <begin position="129"/>
        <end position="149"/>
    </location>
</feature>
<evidence type="ECO:0000256" key="1">
    <source>
        <dbReference type="ARBA" id="ARBA00004196"/>
    </source>
</evidence>
<evidence type="ECO:0000313" key="10">
    <source>
        <dbReference type="Proteomes" id="UP001226389"/>
    </source>
</evidence>
<evidence type="ECO:0000256" key="7">
    <source>
        <dbReference type="SAM" id="SignalP"/>
    </source>
</evidence>
<dbReference type="InterPro" id="IPR014756">
    <property type="entry name" value="Ig_E-set"/>
</dbReference>
<evidence type="ECO:0000256" key="6">
    <source>
        <dbReference type="SAM" id="Phobius"/>
    </source>
</evidence>
<gene>
    <name evidence="9" type="ORF">J2T22_001228</name>
</gene>
<keyword evidence="6" id="KW-0812">Transmembrane</keyword>
<dbReference type="Pfam" id="PF04234">
    <property type="entry name" value="CopC"/>
    <property type="match status" value="1"/>
</dbReference>
<keyword evidence="6" id="KW-1133">Transmembrane helix</keyword>
<dbReference type="PANTHER" id="PTHR34820:SF4">
    <property type="entry name" value="INNER MEMBRANE PROTEIN YEBZ"/>
    <property type="match status" value="1"/>
</dbReference>
<dbReference type="InterPro" id="IPR014755">
    <property type="entry name" value="Cu-Rt/internalin_Ig-like"/>
</dbReference>
<feature type="domain" description="CopC" evidence="8">
    <location>
        <begin position="36"/>
        <end position="128"/>
    </location>
</feature>
<dbReference type="Gene3D" id="2.60.40.1220">
    <property type="match status" value="1"/>
</dbReference>
<evidence type="ECO:0000313" key="9">
    <source>
        <dbReference type="EMBL" id="MDQ0118051.1"/>
    </source>
</evidence>
<evidence type="ECO:0000256" key="3">
    <source>
        <dbReference type="ARBA" id="ARBA00022729"/>
    </source>
</evidence>
<dbReference type="RefSeq" id="WP_307488871.1">
    <property type="nucleotide sequence ID" value="NZ_JAUSSY010000004.1"/>
</dbReference>
<dbReference type="InterPro" id="IPR007348">
    <property type="entry name" value="CopC_dom"/>
</dbReference>
<keyword evidence="3 7" id="KW-0732">Signal</keyword>
<feature type="transmembrane region" description="Helical" evidence="6">
    <location>
        <begin position="155"/>
        <end position="176"/>
    </location>
</feature>
<organism evidence="9 10">
    <name type="scientific">Pseudarthrobacter defluvii</name>
    <dbReference type="NCBI Taxonomy" id="410837"/>
    <lineage>
        <taxon>Bacteria</taxon>
        <taxon>Bacillati</taxon>
        <taxon>Actinomycetota</taxon>
        <taxon>Actinomycetes</taxon>
        <taxon>Micrococcales</taxon>
        <taxon>Micrococcaceae</taxon>
        <taxon>Pseudarthrobacter</taxon>
    </lineage>
</organism>
<reference evidence="9 10" key="1">
    <citation type="submission" date="2023-07" db="EMBL/GenBank/DDBJ databases">
        <title>Sorghum-associated microbial communities from plants grown in Nebraska, USA.</title>
        <authorList>
            <person name="Schachtman D."/>
        </authorList>
    </citation>
    <scope>NUCLEOTIDE SEQUENCE [LARGE SCALE GENOMIC DNA]</scope>
    <source>
        <strain evidence="9 10">DS994</strain>
    </source>
</reference>